<organism evidence="2 3">
    <name type="scientific">Halomonas elongata</name>
    <dbReference type="NCBI Taxonomy" id="2746"/>
    <lineage>
        <taxon>Bacteria</taxon>
        <taxon>Pseudomonadati</taxon>
        <taxon>Pseudomonadota</taxon>
        <taxon>Gammaproteobacteria</taxon>
        <taxon>Oceanospirillales</taxon>
        <taxon>Halomonadaceae</taxon>
        <taxon>Halomonas</taxon>
    </lineage>
</organism>
<evidence type="ECO:0000313" key="3">
    <source>
        <dbReference type="Proteomes" id="UP000092504"/>
    </source>
</evidence>
<comment type="caution">
    <text evidence="2">The sequence shown here is derived from an EMBL/GenBank/DDBJ whole genome shotgun (WGS) entry which is preliminary data.</text>
</comment>
<evidence type="ECO:0000313" key="2">
    <source>
        <dbReference type="EMBL" id="OBX33686.1"/>
    </source>
</evidence>
<evidence type="ECO:0000256" key="1">
    <source>
        <dbReference type="SAM" id="MobiDB-lite"/>
    </source>
</evidence>
<gene>
    <name evidence="2" type="ORF">A8U91_02727</name>
</gene>
<feature type="compositionally biased region" description="Polar residues" evidence="1">
    <location>
        <begin position="96"/>
        <end position="106"/>
    </location>
</feature>
<proteinExistence type="predicted"/>
<reference evidence="2 3" key="1">
    <citation type="submission" date="2016-06" db="EMBL/GenBank/DDBJ databases">
        <title>Genome sequence of halotolerant plant growth promoting strain of Halomonas elongata HEK1 isolated from salterns of Rann of Kutch, Gujarat, India.</title>
        <authorList>
            <person name="Gaba S."/>
            <person name="Singh R.N."/>
            <person name="Abrol S."/>
            <person name="Kaushik R."/>
            <person name="Saxena A.K."/>
        </authorList>
    </citation>
    <scope>NUCLEOTIDE SEQUENCE [LARGE SCALE GENOMIC DNA]</scope>
    <source>
        <strain evidence="2 3">HEK1</strain>
    </source>
</reference>
<dbReference type="AlphaFoldDB" id="A0A1B8NUJ7"/>
<name>A0A1B8NUJ7_HALEL</name>
<dbReference type="EMBL" id="MAJD01000002">
    <property type="protein sequence ID" value="OBX33686.1"/>
    <property type="molecule type" value="Genomic_DNA"/>
</dbReference>
<feature type="region of interest" description="Disordered" evidence="1">
    <location>
        <begin position="89"/>
        <end position="120"/>
    </location>
</feature>
<protein>
    <submittedName>
        <fullName evidence="2">Uncharacterized protein</fullName>
    </submittedName>
</protein>
<sequence length="120" mass="13465">MRLNDLHPENLPRRLRHQSLRLDDELATCMPSLVAKLREEAEHLDGMAEIWKNRALSVIRSAIAYTSPFTTGAPRVACAMRRRRSSANTALAPGSAWTNPSCTSQRLARPPRRCIDATED</sequence>
<accession>A0A1B8NUJ7</accession>
<dbReference type="Proteomes" id="UP000092504">
    <property type="component" value="Unassembled WGS sequence"/>
</dbReference>